<dbReference type="EMBL" id="UYRU01061630">
    <property type="protein sequence ID" value="VDN15163.1"/>
    <property type="molecule type" value="Genomic_DNA"/>
</dbReference>
<dbReference type="OrthoDB" id="10044187at2759"/>
<gene>
    <name evidence="5" type="ORF">DILT_LOCUS10994</name>
</gene>
<reference evidence="5 6" key="1">
    <citation type="submission" date="2018-11" db="EMBL/GenBank/DDBJ databases">
        <authorList>
            <consortium name="Pathogen Informatics"/>
        </authorList>
    </citation>
    <scope>NUCLEOTIDE SEQUENCE [LARGE SCALE GENOMIC DNA]</scope>
</reference>
<proteinExistence type="inferred from homology"/>
<evidence type="ECO:0000256" key="3">
    <source>
        <dbReference type="ARBA" id="ARBA00023136"/>
    </source>
</evidence>
<sequence>MSQSPTKQQQQIRPKLCSKIYKTSCGTLISLANEPSLAFYRIQEHVHKTAPQLAEERLRIVVTESKLRGVCYDLGHIIKCVSIVSSAYVSWLLFINQFRKFYAGLSTDIDLYRNN</sequence>
<keyword evidence="6" id="KW-1185">Reference proteome</keyword>
<evidence type="ECO:0000256" key="1">
    <source>
        <dbReference type="ARBA" id="ARBA00004656"/>
    </source>
</evidence>
<organism evidence="5 6">
    <name type="scientific">Dibothriocephalus latus</name>
    <name type="common">Fish tapeworm</name>
    <name type="synonym">Diphyllobothrium latum</name>
    <dbReference type="NCBI Taxonomy" id="60516"/>
    <lineage>
        <taxon>Eukaryota</taxon>
        <taxon>Metazoa</taxon>
        <taxon>Spiralia</taxon>
        <taxon>Lophotrochozoa</taxon>
        <taxon>Platyhelminthes</taxon>
        <taxon>Cestoda</taxon>
        <taxon>Eucestoda</taxon>
        <taxon>Diphyllobothriidea</taxon>
        <taxon>Diphyllobothriidae</taxon>
        <taxon>Dibothriocephalus</taxon>
    </lineage>
</organism>
<dbReference type="AlphaFoldDB" id="A0A3P7LVU1"/>
<dbReference type="PANTHER" id="PTHR21146:SF0">
    <property type="entry name" value="BLOC-1-RELATED COMPLEX SUBUNIT 8"/>
    <property type="match status" value="1"/>
</dbReference>
<evidence type="ECO:0000313" key="6">
    <source>
        <dbReference type="Proteomes" id="UP000281553"/>
    </source>
</evidence>
<accession>A0A3P7LVU1</accession>
<keyword evidence="3" id="KW-0472">Membrane</keyword>
<comment type="subcellular location">
    <subcellularLocation>
        <location evidence="1">Lysosome membrane</location>
    </subcellularLocation>
</comment>
<evidence type="ECO:0000256" key="2">
    <source>
        <dbReference type="ARBA" id="ARBA00010463"/>
    </source>
</evidence>
<dbReference type="GO" id="GO:0099078">
    <property type="term" value="C:BORC complex"/>
    <property type="evidence" value="ECO:0007669"/>
    <property type="project" value="TreeGrafter"/>
</dbReference>
<dbReference type="GO" id="GO:0005765">
    <property type="term" value="C:lysosomal membrane"/>
    <property type="evidence" value="ECO:0007669"/>
    <property type="project" value="UniProtKB-SubCell"/>
</dbReference>
<protein>
    <submittedName>
        <fullName evidence="5">Uncharacterized protein</fullName>
    </submittedName>
</protein>
<dbReference type="PANTHER" id="PTHR21146">
    <property type="entry name" value="MEF2B PROTEIN"/>
    <property type="match status" value="1"/>
</dbReference>
<comment type="similarity">
    <text evidence="2">Belongs to the BORCS8 family.</text>
</comment>
<dbReference type="Pfam" id="PF10167">
    <property type="entry name" value="BORCS8"/>
    <property type="match status" value="1"/>
</dbReference>
<keyword evidence="4" id="KW-0458">Lysosome</keyword>
<dbReference type="Proteomes" id="UP000281553">
    <property type="component" value="Unassembled WGS sequence"/>
</dbReference>
<evidence type="ECO:0000313" key="5">
    <source>
        <dbReference type="EMBL" id="VDN15163.1"/>
    </source>
</evidence>
<name>A0A3P7LVU1_DIBLA</name>
<evidence type="ECO:0000256" key="4">
    <source>
        <dbReference type="ARBA" id="ARBA00023228"/>
    </source>
</evidence>
<dbReference type="InterPro" id="IPR019320">
    <property type="entry name" value="BORCS8"/>
</dbReference>